<feature type="transmembrane region" description="Helical" evidence="1">
    <location>
        <begin position="486"/>
        <end position="506"/>
    </location>
</feature>
<organism evidence="2 3">
    <name type="scientific">Streptomyces hoynatensis</name>
    <dbReference type="NCBI Taxonomy" id="1141874"/>
    <lineage>
        <taxon>Bacteria</taxon>
        <taxon>Bacillati</taxon>
        <taxon>Actinomycetota</taxon>
        <taxon>Actinomycetes</taxon>
        <taxon>Kitasatosporales</taxon>
        <taxon>Streptomycetaceae</taxon>
        <taxon>Streptomyces</taxon>
    </lineage>
</organism>
<dbReference type="EMBL" id="RBAL01000007">
    <property type="protein sequence ID" value="RKN41884.1"/>
    <property type="molecule type" value="Genomic_DNA"/>
</dbReference>
<accession>A0A3A9Z1X9</accession>
<dbReference type="Proteomes" id="UP000272474">
    <property type="component" value="Unassembled WGS sequence"/>
</dbReference>
<comment type="caution">
    <text evidence="2">The sequence shown here is derived from an EMBL/GenBank/DDBJ whole genome shotgun (WGS) entry which is preliminary data.</text>
</comment>
<keyword evidence="1" id="KW-0812">Transmembrane</keyword>
<keyword evidence="3" id="KW-1185">Reference proteome</keyword>
<protein>
    <submittedName>
        <fullName evidence="2">Transporter</fullName>
    </submittedName>
</protein>
<feature type="transmembrane region" description="Helical" evidence="1">
    <location>
        <begin position="230"/>
        <end position="249"/>
    </location>
</feature>
<sequence>MTATFVRLKLSLLRNGLRQSTGRSAAFLGSVLVALLFGGLGLLGLVALRGHAYAEDVGIALVAVVALGWTFMPMFVGGGDETLDPGRLAMLPLPPRTLLGAELVASAVGTGALFTVLLVSGAAATAAHGPAGTALAVLAVPLVLLVCVTLSRALATANARLLTSRRGRDLAVFSGVVVAFGIQGVNLGLSSLSADESLAPVEPIADVLRWLPPATVIEAVRAAGEGRPGLCAAALAWTLLAWGLLFAWWRRTLTRLLTAPDSSTLQAAPEGAERRAGARGSALAALLPPGRTGIVMLRSLRYSWRDPKAKMGWVTSLGMGLLLPVVFAAQDSGSVYNSCWVSGLFGLLMYNQFGQDYSGFWLVSQTICTPRDALAELRGRALAIAVVSVPCTVVVVSLFCALSGAFGQLPDALGLALALQGAMFGVGAVTSARFPYSIPQDSPMKNVAPGQGATAWFTIVGGACSAAVVASPVIALTIWLNVSDAAAWPVLPVGLGYGLLAAWAGLRVAAPATARRLPEILTAVSRG</sequence>
<keyword evidence="1" id="KW-1133">Transmembrane helix</keyword>
<evidence type="ECO:0000313" key="3">
    <source>
        <dbReference type="Proteomes" id="UP000272474"/>
    </source>
</evidence>
<evidence type="ECO:0000313" key="2">
    <source>
        <dbReference type="EMBL" id="RKN41884.1"/>
    </source>
</evidence>
<gene>
    <name evidence="2" type="ORF">D7294_14495</name>
</gene>
<name>A0A3A9Z1X9_9ACTN</name>
<evidence type="ECO:0000256" key="1">
    <source>
        <dbReference type="SAM" id="Phobius"/>
    </source>
</evidence>
<feature type="transmembrane region" description="Helical" evidence="1">
    <location>
        <begin position="335"/>
        <end position="353"/>
    </location>
</feature>
<feature type="transmembrane region" description="Helical" evidence="1">
    <location>
        <begin position="170"/>
        <end position="189"/>
    </location>
</feature>
<feature type="transmembrane region" description="Helical" evidence="1">
    <location>
        <begin position="57"/>
        <end position="76"/>
    </location>
</feature>
<dbReference type="AlphaFoldDB" id="A0A3A9Z1X9"/>
<feature type="transmembrane region" description="Helical" evidence="1">
    <location>
        <begin position="455"/>
        <end position="480"/>
    </location>
</feature>
<feature type="transmembrane region" description="Helical" evidence="1">
    <location>
        <begin position="131"/>
        <end position="150"/>
    </location>
</feature>
<feature type="transmembrane region" description="Helical" evidence="1">
    <location>
        <begin position="412"/>
        <end position="434"/>
    </location>
</feature>
<dbReference type="OrthoDB" id="4334618at2"/>
<feature type="transmembrane region" description="Helical" evidence="1">
    <location>
        <begin position="381"/>
        <end position="406"/>
    </location>
</feature>
<feature type="transmembrane region" description="Helical" evidence="1">
    <location>
        <begin position="311"/>
        <end position="329"/>
    </location>
</feature>
<proteinExistence type="predicted"/>
<feature type="transmembrane region" description="Helical" evidence="1">
    <location>
        <begin position="97"/>
        <end position="119"/>
    </location>
</feature>
<reference evidence="2 3" key="1">
    <citation type="journal article" date="2014" name="Int. J. Syst. Evol. Microbiol.">
        <title>Streptomyces hoynatensis sp. nov., isolated from deep marine sediment.</title>
        <authorList>
            <person name="Veyisoglu A."/>
            <person name="Sahin N."/>
        </authorList>
    </citation>
    <scope>NUCLEOTIDE SEQUENCE [LARGE SCALE GENOMIC DNA]</scope>
    <source>
        <strain evidence="2 3">KCTC 29097</strain>
    </source>
</reference>
<feature type="transmembrane region" description="Helical" evidence="1">
    <location>
        <begin position="24"/>
        <end position="45"/>
    </location>
</feature>
<keyword evidence="1" id="KW-0472">Membrane</keyword>